<dbReference type="PANTHER" id="PTHR30105:SF2">
    <property type="entry name" value="DIVERGENT POLYSACCHARIDE DEACETYLASE SUPERFAMILY"/>
    <property type="match status" value="1"/>
</dbReference>
<evidence type="ECO:0000313" key="3">
    <source>
        <dbReference type="Proteomes" id="UP000198407"/>
    </source>
</evidence>
<name>A0A239B0N4_9PSED</name>
<feature type="signal peptide" evidence="1">
    <location>
        <begin position="1"/>
        <end position="18"/>
    </location>
</feature>
<sequence>MRAFCLALLCLLAGAVHAAPATTQKAYLSIIIDDLGQSPAKDSRTLALPGPVTMAIMPDTPHATDFARQAHKAGRTVILHMPMDPATGPYAWHPDLAPTELERRLDAALAKVPYAAGVNNHMGSRMTAQPEAMAWLMGELQRRELFFVDSRTSAATVAAAKAQAIGLASVSRDVFLDDVRTPEAIAGQLRLAVELARKQGTAVAIGHPYAQTLDVLERELPRLKAQGVELIELHQMIGERSNRAMPAHGKGGIYR</sequence>
<organism evidence="2 3">
    <name type="scientific">Pseudomonas japonica</name>
    <dbReference type="NCBI Taxonomy" id="256466"/>
    <lineage>
        <taxon>Bacteria</taxon>
        <taxon>Pseudomonadati</taxon>
        <taxon>Pseudomonadota</taxon>
        <taxon>Gammaproteobacteria</taxon>
        <taxon>Pseudomonadales</taxon>
        <taxon>Pseudomonadaceae</taxon>
        <taxon>Pseudomonas</taxon>
    </lineage>
</organism>
<accession>A0A239B0N4</accession>
<keyword evidence="1" id="KW-0732">Signal</keyword>
<dbReference type="RefSeq" id="WP_042120545.1">
    <property type="nucleotide sequence ID" value="NZ_FZOL01000002.1"/>
</dbReference>
<dbReference type="STRING" id="1215104.GCA_000730585_05717"/>
<dbReference type="InterPro" id="IPR011330">
    <property type="entry name" value="Glyco_hydro/deAcase_b/a-brl"/>
</dbReference>
<gene>
    <name evidence="2" type="ORF">SAMN05444352_102183</name>
</gene>
<keyword evidence="3" id="KW-1185">Reference proteome</keyword>
<protein>
    <recommendedName>
        <fullName evidence="4">Divergent polysaccharide deacetylase</fullName>
    </recommendedName>
</protein>
<dbReference type="CDD" id="cd10936">
    <property type="entry name" value="CE4_DAC2"/>
    <property type="match status" value="1"/>
</dbReference>
<dbReference type="OrthoDB" id="9784811at2"/>
<dbReference type="GO" id="GO:0005975">
    <property type="term" value="P:carbohydrate metabolic process"/>
    <property type="evidence" value="ECO:0007669"/>
    <property type="project" value="InterPro"/>
</dbReference>
<dbReference type="AlphaFoldDB" id="A0A239B0N4"/>
<evidence type="ECO:0000256" key="1">
    <source>
        <dbReference type="SAM" id="SignalP"/>
    </source>
</evidence>
<dbReference type="EMBL" id="FZOL01000002">
    <property type="protein sequence ID" value="SNS00824.1"/>
    <property type="molecule type" value="Genomic_DNA"/>
</dbReference>
<reference evidence="3" key="1">
    <citation type="submission" date="2017-06" db="EMBL/GenBank/DDBJ databases">
        <authorList>
            <person name="Varghese N."/>
            <person name="Submissions S."/>
        </authorList>
    </citation>
    <scope>NUCLEOTIDE SEQUENCE [LARGE SCALE GENOMIC DNA]</scope>
    <source>
        <strain evidence="3">DSM 22348</strain>
    </source>
</reference>
<dbReference type="Proteomes" id="UP000198407">
    <property type="component" value="Unassembled WGS sequence"/>
</dbReference>
<dbReference type="SUPFAM" id="SSF88713">
    <property type="entry name" value="Glycoside hydrolase/deacetylase"/>
    <property type="match status" value="1"/>
</dbReference>
<evidence type="ECO:0008006" key="4">
    <source>
        <dbReference type="Google" id="ProtNLM"/>
    </source>
</evidence>
<dbReference type="Pfam" id="PF04748">
    <property type="entry name" value="Polysacc_deac_2"/>
    <property type="match status" value="1"/>
</dbReference>
<proteinExistence type="predicted"/>
<evidence type="ECO:0000313" key="2">
    <source>
        <dbReference type="EMBL" id="SNS00824.1"/>
    </source>
</evidence>
<feature type="chain" id="PRO_5011268068" description="Divergent polysaccharide deacetylase" evidence="1">
    <location>
        <begin position="19"/>
        <end position="255"/>
    </location>
</feature>
<dbReference type="PANTHER" id="PTHR30105">
    <property type="entry name" value="UNCHARACTERIZED YIBQ-RELATED"/>
    <property type="match status" value="1"/>
</dbReference>
<dbReference type="Gene3D" id="3.20.20.370">
    <property type="entry name" value="Glycoside hydrolase/deacetylase"/>
    <property type="match status" value="1"/>
</dbReference>
<dbReference type="InterPro" id="IPR006837">
    <property type="entry name" value="Divergent_DAC"/>
</dbReference>